<comment type="caution">
    <text evidence="5">The sequence shown here is derived from an EMBL/GenBank/DDBJ whole genome shotgun (WGS) entry which is preliminary data.</text>
</comment>
<dbReference type="RefSeq" id="WP_105530429.1">
    <property type="nucleotide sequence ID" value="NZ_PUGF01000002.1"/>
</dbReference>
<dbReference type="InterPro" id="IPR048903">
    <property type="entry name" value="MdcG_N"/>
</dbReference>
<dbReference type="NCBIfam" id="TIGR03135">
    <property type="entry name" value="malonate_mdcG"/>
    <property type="match status" value="1"/>
</dbReference>
<reference evidence="5 6" key="1">
    <citation type="submission" date="2018-02" db="EMBL/GenBank/DDBJ databases">
        <title>Solimicrobium silvestre gen. nov., sp. nov., isolated from alpine forest soil.</title>
        <authorList>
            <person name="Margesin R."/>
            <person name="Albuquerque L."/>
            <person name="Zhang D.-C."/>
            <person name="Froufe H.J.C."/>
            <person name="Severino R."/>
            <person name="Roxo I."/>
            <person name="Egas C."/>
            <person name="Da Costa M.S."/>
        </authorList>
    </citation>
    <scope>NUCLEOTIDE SEQUENCE [LARGE SCALE GENOMIC DNA]</scope>
    <source>
        <strain evidence="5 6">S20-91</strain>
    </source>
</reference>
<keyword evidence="2" id="KW-0548">Nucleotidyltransferase</keyword>
<dbReference type="GO" id="GO:0016779">
    <property type="term" value="F:nucleotidyltransferase activity"/>
    <property type="evidence" value="ECO:0007669"/>
    <property type="project" value="UniProtKB-KW"/>
</dbReference>
<dbReference type="Pfam" id="PF20866">
    <property type="entry name" value="MdcG_N"/>
    <property type="match status" value="1"/>
</dbReference>
<keyword evidence="1" id="KW-0808">Transferase</keyword>
<dbReference type="Pfam" id="PF10620">
    <property type="entry name" value="MdcG"/>
    <property type="match status" value="1"/>
</dbReference>
<proteinExistence type="predicted"/>
<gene>
    <name evidence="5" type="ORF">S2091_0728</name>
</gene>
<evidence type="ECO:0000313" key="5">
    <source>
        <dbReference type="EMBL" id="PRC94725.1"/>
    </source>
</evidence>
<dbReference type="AlphaFoldDB" id="A0A2S9H414"/>
<accession>A0A2S9H414</accession>
<name>A0A2S9H414_9BURK</name>
<evidence type="ECO:0000256" key="1">
    <source>
        <dbReference type="ARBA" id="ARBA00022679"/>
    </source>
</evidence>
<dbReference type="EMBL" id="PUGF01000002">
    <property type="protein sequence ID" value="PRC94725.1"/>
    <property type="molecule type" value="Genomic_DNA"/>
</dbReference>
<dbReference type="Proteomes" id="UP000237839">
    <property type="component" value="Unassembled WGS sequence"/>
</dbReference>
<organism evidence="5 6">
    <name type="scientific">Solimicrobium silvestre</name>
    <dbReference type="NCBI Taxonomy" id="2099400"/>
    <lineage>
        <taxon>Bacteria</taxon>
        <taxon>Pseudomonadati</taxon>
        <taxon>Pseudomonadota</taxon>
        <taxon>Betaproteobacteria</taxon>
        <taxon>Burkholderiales</taxon>
        <taxon>Oxalobacteraceae</taxon>
        <taxon>Solimicrobium</taxon>
    </lineage>
</organism>
<evidence type="ECO:0000313" key="6">
    <source>
        <dbReference type="Proteomes" id="UP000237839"/>
    </source>
</evidence>
<evidence type="ECO:0000259" key="4">
    <source>
        <dbReference type="Pfam" id="PF20866"/>
    </source>
</evidence>
<dbReference type="InterPro" id="IPR049180">
    <property type="entry name" value="MdcG_C"/>
</dbReference>
<evidence type="ECO:0000259" key="3">
    <source>
        <dbReference type="Pfam" id="PF10620"/>
    </source>
</evidence>
<feature type="domain" description="Phosphoribosyl-dephospho-CoA transferase MdcG C-terminal" evidence="3">
    <location>
        <begin position="93"/>
        <end position="208"/>
    </location>
</feature>
<dbReference type="NCBIfam" id="NF002332">
    <property type="entry name" value="PRK01293.1"/>
    <property type="match status" value="1"/>
</dbReference>
<keyword evidence="6" id="KW-1185">Reference proteome</keyword>
<sequence>MKTYRPHDLLFIRLAHQQRRDIFNTPLPSWVNPHWPVVVRRAPPSAGGVWLPVGLRGTARFERLPAMMRSDVVQDSVSPESLLAEHDWQRHLQGQDFPCVRALHSIAGALNALGLSCGPTGSVGFALATGASILRIDSDLDLLVRAPNTISNQQSDKLQHIKELVVSHQCRIDIQIDTGNGGFAFDEWARNPKKVLLKTATGPILTATPWISPMELDA</sequence>
<feature type="domain" description="Phosphoribosyl-dephospho-CoA transferase MdcG N-terminal" evidence="4">
    <location>
        <begin position="5"/>
        <end position="79"/>
    </location>
</feature>
<dbReference type="InterPro" id="IPR017557">
    <property type="entry name" value="Holo-ACP_synthase"/>
</dbReference>
<protein>
    <submittedName>
        <fullName evidence="5">Malonate decarboxylase holo-[acyl-carrier-protein] synthase</fullName>
    </submittedName>
</protein>
<evidence type="ECO:0000256" key="2">
    <source>
        <dbReference type="ARBA" id="ARBA00022695"/>
    </source>
</evidence>
<dbReference type="OrthoDB" id="1275217at2"/>